<dbReference type="Gene3D" id="1.20.1050.40">
    <property type="entry name" value="Endopeptidase. Chain P, domain 1"/>
    <property type="match status" value="1"/>
</dbReference>
<dbReference type="FunCoup" id="A0A1D2VL15">
    <property type="interactions" value="760"/>
</dbReference>
<keyword evidence="4 9" id="KW-0645">Protease</keyword>
<accession>A0A1D2VL15</accession>
<proteinExistence type="inferred from homology"/>
<dbReference type="SUPFAM" id="SSF55486">
    <property type="entry name" value="Metalloproteases ('zincins'), catalytic domain"/>
    <property type="match status" value="1"/>
</dbReference>
<dbReference type="EMBL" id="KV454477">
    <property type="protein sequence ID" value="ODV62301.1"/>
    <property type="molecule type" value="Genomic_DNA"/>
</dbReference>
<dbReference type="GO" id="GO:0005794">
    <property type="term" value="C:Golgi apparatus"/>
    <property type="evidence" value="ECO:0007669"/>
    <property type="project" value="EnsemblFungi"/>
</dbReference>
<dbReference type="FunFam" id="1.20.1050.40:FF:000001">
    <property type="entry name" value="Thimet oligopeptidase 1"/>
    <property type="match status" value="1"/>
</dbReference>
<dbReference type="AlphaFoldDB" id="A0A1D2VL15"/>
<dbReference type="InParanoid" id="A0A1D2VL15"/>
<dbReference type="PANTHER" id="PTHR11804:SF84">
    <property type="entry name" value="SACCHAROLYSIN"/>
    <property type="match status" value="1"/>
</dbReference>
<gene>
    <name evidence="11" type="ORF">ASCRUDRAFT_74715</name>
</gene>
<evidence type="ECO:0000256" key="1">
    <source>
        <dbReference type="ARBA" id="ARBA00004496"/>
    </source>
</evidence>
<dbReference type="InterPro" id="IPR024080">
    <property type="entry name" value="Neurolysin/TOP_N"/>
</dbReference>
<evidence type="ECO:0000256" key="8">
    <source>
        <dbReference type="ARBA" id="ARBA00023049"/>
    </source>
</evidence>
<keyword evidence="6 9" id="KW-0378">Hydrolase</keyword>
<evidence type="ECO:0000259" key="10">
    <source>
        <dbReference type="Pfam" id="PF01432"/>
    </source>
</evidence>
<evidence type="ECO:0000256" key="2">
    <source>
        <dbReference type="ARBA" id="ARBA00006040"/>
    </source>
</evidence>
<dbReference type="InterPro" id="IPR001567">
    <property type="entry name" value="Pept_M3A_M3B_dom"/>
</dbReference>
<evidence type="ECO:0000313" key="11">
    <source>
        <dbReference type="EMBL" id="ODV62301.1"/>
    </source>
</evidence>
<dbReference type="STRING" id="1344418.A0A1D2VL15"/>
<protein>
    <submittedName>
        <fullName evidence="11">Oligopeptidase</fullName>
    </submittedName>
</protein>
<keyword evidence="7 9" id="KW-0862">Zinc</keyword>
<dbReference type="InterPro" id="IPR024079">
    <property type="entry name" value="MetalloPept_cat_dom_sf"/>
</dbReference>
<dbReference type="RefSeq" id="XP_020048608.1">
    <property type="nucleotide sequence ID" value="XM_020192794.1"/>
</dbReference>
<dbReference type="Proteomes" id="UP000095038">
    <property type="component" value="Unassembled WGS sequence"/>
</dbReference>
<keyword evidence="8 9" id="KW-0482">Metalloprotease</keyword>
<dbReference type="GO" id="GO:0005758">
    <property type="term" value="C:mitochondrial intermembrane space"/>
    <property type="evidence" value="ECO:0007669"/>
    <property type="project" value="EnsemblFungi"/>
</dbReference>
<dbReference type="GO" id="GO:0004222">
    <property type="term" value="F:metalloendopeptidase activity"/>
    <property type="evidence" value="ECO:0007669"/>
    <property type="project" value="EnsemblFungi"/>
</dbReference>
<dbReference type="Pfam" id="PF01432">
    <property type="entry name" value="Peptidase_M3"/>
    <property type="match status" value="1"/>
</dbReference>
<dbReference type="FunFam" id="3.40.390.10:FF:000006">
    <property type="entry name" value="Thimet oligopeptidase 1"/>
    <property type="match status" value="1"/>
</dbReference>
<keyword evidence="5 9" id="KW-0479">Metal-binding</keyword>
<dbReference type="InterPro" id="IPR024077">
    <property type="entry name" value="Neurolysin/TOP_dom2"/>
</dbReference>
<name>A0A1D2VL15_9ASCO</name>
<evidence type="ECO:0000256" key="9">
    <source>
        <dbReference type="RuleBase" id="RU003435"/>
    </source>
</evidence>
<evidence type="ECO:0000313" key="12">
    <source>
        <dbReference type="Proteomes" id="UP000095038"/>
    </source>
</evidence>
<evidence type="ECO:0000256" key="4">
    <source>
        <dbReference type="ARBA" id="ARBA00022670"/>
    </source>
</evidence>
<reference evidence="12" key="1">
    <citation type="submission" date="2016-05" db="EMBL/GenBank/DDBJ databases">
        <title>Comparative genomics of biotechnologically important yeasts.</title>
        <authorList>
            <consortium name="DOE Joint Genome Institute"/>
            <person name="Riley R."/>
            <person name="Haridas S."/>
            <person name="Wolfe K.H."/>
            <person name="Lopes M.R."/>
            <person name="Hittinger C.T."/>
            <person name="Goker M."/>
            <person name="Salamov A."/>
            <person name="Wisecaver J."/>
            <person name="Long T.M."/>
            <person name="Aerts A.L."/>
            <person name="Barry K."/>
            <person name="Choi C."/>
            <person name="Clum A."/>
            <person name="Coughlan A.Y."/>
            <person name="Deshpande S."/>
            <person name="Douglass A.P."/>
            <person name="Hanson S.J."/>
            <person name="Klenk H.-P."/>
            <person name="Labutti K."/>
            <person name="Lapidus A."/>
            <person name="Lindquist E."/>
            <person name="Lipzen A."/>
            <person name="Meier-Kolthoff J.P."/>
            <person name="Ohm R.A."/>
            <person name="Otillar R.P."/>
            <person name="Pangilinan J."/>
            <person name="Peng Y."/>
            <person name="Rokas A."/>
            <person name="Rosa C.A."/>
            <person name="Scheuner C."/>
            <person name="Sibirny A.A."/>
            <person name="Slot J.C."/>
            <person name="Stielow J.B."/>
            <person name="Sun H."/>
            <person name="Kurtzman C.P."/>
            <person name="Blackwell M."/>
            <person name="Grigoriev I.V."/>
            <person name="Jeffries T.W."/>
        </authorList>
    </citation>
    <scope>NUCLEOTIDE SEQUENCE [LARGE SCALE GENOMIC DNA]</scope>
    <source>
        <strain evidence="12">DSM 1968</strain>
    </source>
</reference>
<organism evidence="11 12">
    <name type="scientific">Ascoidea rubescens DSM 1968</name>
    <dbReference type="NCBI Taxonomy" id="1344418"/>
    <lineage>
        <taxon>Eukaryota</taxon>
        <taxon>Fungi</taxon>
        <taxon>Dikarya</taxon>
        <taxon>Ascomycota</taxon>
        <taxon>Saccharomycotina</taxon>
        <taxon>Saccharomycetes</taxon>
        <taxon>Ascoideaceae</taxon>
        <taxon>Ascoidea</taxon>
    </lineage>
</organism>
<evidence type="ECO:0000256" key="7">
    <source>
        <dbReference type="ARBA" id="ARBA00022833"/>
    </source>
</evidence>
<dbReference type="Gene3D" id="3.40.390.10">
    <property type="entry name" value="Collagenase (Catalytic Domain)"/>
    <property type="match status" value="1"/>
</dbReference>
<evidence type="ECO:0000256" key="3">
    <source>
        <dbReference type="ARBA" id="ARBA00022490"/>
    </source>
</evidence>
<dbReference type="PANTHER" id="PTHR11804">
    <property type="entry name" value="PROTEASE M3 THIMET OLIGOPEPTIDASE-RELATED"/>
    <property type="match status" value="1"/>
</dbReference>
<dbReference type="Gene3D" id="1.10.1370.10">
    <property type="entry name" value="Neurolysin, domain 3"/>
    <property type="match status" value="1"/>
</dbReference>
<dbReference type="GO" id="GO:0046872">
    <property type="term" value="F:metal ion binding"/>
    <property type="evidence" value="ECO:0007669"/>
    <property type="project" value="UniProtKB-UniRule"/>
</dbReference>
<keyword evidence="12" id="KW-1185">Reference proteome</keyword>
<dbReference type="GeneID" id="30966430"/>
<comment type="cofactor">
    <cofactor evidence="9">
        <name>Zn(2+)</name>
        <dbReference type="ChEBI" id="CHEBI:29105"/>
    </cofactor>
    <text evidence="9">Binds 1 zinc ion.</text>
</comment>
<dbReference type="OrthoDB" id="534666at2759"/>
<evidence type="ECO:0000256" key="6">
    <source>
        <dbReference type="ARBA" id="ARBA00022801"/>
    </source>
</evidence>
<sequence>MRNFLFSKNLNYSLLFNYNRLQNHNFARYFHFNSTDDMAPQLSFPPQPAPSWIHTPEEILSLTDRYIVSAKALDDKVAALKDVSIDSVIKPLAYFENENYSLVYQLSFYGAVSPSKEIRDASTKSEEKLDNYSIEAGLREDVFKQIDKIYKETQNNDALDAELKKLIWKLDVTYKRNGLELPIEERKEVEKISKELANLSLRYNKNLNEQTEYLLFTKEELDGVPEDTFNGFEKQVIDGVEKYKMTFKYPDIFPVLKYCKVSETRKRAYIGDQNKCTPENSDILAEVVKLRSIFAQKLGYKNYSEFTLEQRMAKTSKVVLDFLNDLRTKLQPLAKIELEKLLNLKKEVTNNKNEEKLYIWDQRYFDTLLIETEYKINHQKIAEYFPMENTVAKMLEIYEKLFNLKFVEINGPDKSVWHEEVKQFAVWKLDNAEEPEFSGYIYFDLYPREGKYGHAAKFGIAPGYFDPKTGKHVRPVCALVCNFTKSTKEKPSLLKHDEVETFFHELGHGIHDLMGKTQFARFHGTAVARDFVEAPSQMLEYWTWDKNILRNLSSHYQTGKQISDELLDDLIKTKHVNGAIFNLRQLHFGLFDMKLHTVESSEVGKLDILHEWNQMREDISMISNGGELTKGYGSFGHLLGGYASGYYGYLYSQVFAADIYYSIFKKDPMDPAAGKRYRDIILKRGGSKDEMKILEELLGRKPNSEAFLKELGIVYSTL</sequence>
<dbReference type="GO" id="GO:0006518">
    <property type="term" value="P:peptide metabolic process"/>
    <property type="evidence" value="ECO:0007669"/>
    <property type="project" value="TreeGrafter"/>
</dbReference>
<feature type="domain" description="Peptidase M3A/M3B catalytic" evidence="10">
    <location>
        <begin position="255"/>
        <end position="712"/>
    </location>
</feature>
<comment type="subcellular location">
    <subcellularLocation>
        <location evidence="1">Cytoplasm</location>
    </subcellularLocation>
</comment>
<dbReference type="InterPro" id="IPR045090">
    <property type="entry name" value="Pept_M3A_M3B"/>
</dbReference>
<evidence type="ECO:0000256" key="5">
    <source>
        <dbReference type="ARBA" id="ARBA00022723"/>
    </source>
</evidence>
<dbReference type="GO" id="GO:0000324">
    <property type="term" value="C:fungal-type vacuole"/>
    <property type="evidence" value="ECO:0007669"/>
    <property type="project" value="EnsemblFungi"/>
</dbReference>
<dbReference type="GO" id="GO:0006508">
    <property type="term" value="P:proteolysis"/>
    <property type="evidence" value="ECO:0007669"/>
    <property type="project" value="UniProtKB-KW"/>
</dbReference>
<keyword evidence="3" id="KW-0963">Cytoplasm</keyword>
<dbReference type="CDD" id="cd06455">
    <property type="entry name" value="M3A_TOP"/>
    <property type="match status" value="1"/>
</dbReference>
<comment type="similarity">
    <text evidence="2 9">Belongs to the peptidase M3 family.</text>
</comment>